<dbReference type="EMBL" id="LAZR01011771">
    <property type="protein sequence ID" value="KKM59936.1"/>
    <property type="molecule type" value="Genomic_DNA"/>
</dbReference>
<gene>
    <name evidence="1" type="ORF">LCGC14_1546910</name>
</gene>
<evidence type="ECO:0000313" key="1">
    <source>
        <dbReference type="EMBL" id="KKM59936.1"/>
    </source>
</evidence>
<comment type="caution">
    <text evidence="1">The sequence shown here is derived from an EMBL/GenBank/DDBJ whole genome shotgun (WGS) entry which is preliminary data.</text>
</comment>
<reference evidence="1" key="1">
    <citation type="journal article" date="2015" name="Nature">
        <title>Complex archaea that bridge the gap between prokaryotes and eukaryotes.</title>
        <authorList>
            <person name="Spang A."/>
            <person name="Saw J.H."/>
            <person name="Jorgensen S.L."/>
            <person name="Zaremba-Niedzwiedzka K."/>
            <person name="Martijn J."/>
            <person name="Lind A.E."/>
            <person name="van Eijk R."/>
            <person name="Schleper C."/>
            <person name="Guy L."/>
            <person name="Ettema T.J."/>
        </authorList>
    </citation>
    <scope>NUCLEOTIDE SEQUENCE</scope>
</reference>
<accession>A0A0F9JCC2</accession>
<dbReference type="AlphaFoldDB" id="A0A0F9JCC2"/>
<organism evidence="1">
    <name type="scientific">marine sediment metagenome</name>
    <dbReference type="NCBI Taxonomy" id="412755"/>
    <lineage>
        <taxon>unclassified sequences</taxon>
        <taxon>metagenomes</taxon>
        <taxon>ecological metagenomes</taxon>
    </lineage>
</organism>
<proteinExistence type="predicted"/>
<protein>
    <submittedName>
        <fullName evidence="1">Uncharacterized protein</fullName>
    </submittedName>
</protein>
<name>A0A0F9JCC2_9ZZZZ</name>
<sequence length="167" mass="20335">MGWFREANNNDINKKVKNILKTHPFTMQILEYYNIPIKDIDNNLTIEIVDLDSKFAEGNGKKIYLDKKLFKDDFFKDNFHFVIHEFFHWIKRRYESRFYFNDSEEVQSFIIAIAWELINGKSEKYIFKTIYPIVKNHFENMNEADRVFTNMYQNALKMQSIYKNRSK</sequence>